<dbReference type="NCBIfam" id="TIGR04056">
    <property type="entry name" value="OMP_RagA_SusC"/>
    <property type="match status" value="1"/>
</dbReference>
<dbReference type="Gene3D" id="2.40.170.20">
    <property type="entry name" value="TonB-dependent receptor, beta-barrel domain"/>
    <property type="match status" value="1"/>
</dbReference>
<evidence type="ECO:0000259" key="8">
    <source>
        <dbReference type="Pfam" id="PF07660"/>
    </source>
</evidence>
<organism evidence="10 11">
    <name type="scientific">Pedobacter hiemivivus</name>
    <dbReference type="NCBI Taxonomy" id="2530454"/>
    <lineage>
        <taxon>Bacteria</taxon>
        <taxon>Pseudomonadati</taxon>
        <taxon>Bacteroidota</taxon>
        <taxon>Sphingobacteriia</taxon>
        <taxon>Sphingobacteriales</taxon>
        <taxon>Sphingobacteriaceae</taxon>
        <taxon>Pedobacter</taxon>
    </lineage>
</organism>
<keyword evidence="4 7" id="KW-0812">Transmembrane</keyword>
<evidence type="ECO:0000259" key="9">
    <source>
        <dbReference type="Pfam" id="PF07715"/>
    </source>
</evidence>
<evidence type="ECO:0000256" key="2">
    <source>
        <dbReference type="ARBA" id="ARBA00022448"/>
    </source>
</evidence>
<sequence length="1232" mass="136320">MNFFTIQSQGIGRCQGLPLLNHKVLPASRNGLLKKIIMRIQLCTLIIIVTCMQVSASAYSQSVTLNEKNAPLQTLLEKIKEQSGYKFWYNIDLLKNTKPVSVNLNQVPLNEALKYILLNQQLSYKIVDKTIVINPVSKNTVTILLSVPVDIAGKVTDTDGTPLQGATIRQKGTTRSVLTDKNGEFKMQQVSTDATLTISYLGYITREIRVSQGVKNIVLKADEKALNEVTVTNGYQELDPRTLTSAITTVKAKDILVPGIFSIDQALEGRVAGLFVMNNSGEIGAAPKIRIRGTSTVLGNHEPLWVVDGVVVNDPVNIDPATINDLDFVNRLGNSISGLKPFDIESIDVLKDASATALYGVRAANGVIVITTKKGHVGAPIINFSSASTYTARPRYTDHNINVMDSRQRVDYSRDLINNNMSYPANINYVGYEGALHDLYTNAISYEQFQARVSQMETMNTDWFSLINQDAFSTQNDISISGGTPKMRYFASLGAANQNGTIKGDKVNQYTAFLKLNANLTERLTWDMNFRSNVSKKNYVANSVNALDYAYNTSRAVPAYTNDGSYSYYNRYDINGYYNFNILNEINNSRDITNLSGINLTNSLGFRFSPALRGTLLFSYSLNNTSQESNYGENTYYSAVLRRSNYKVVPNASQTLMPFGGELQSNTTRNYSYLLRPQFDYKKNLGGSNDHLLTAAIGGELSSTKYDGTETVDRGFLPDRGSVFAAVDPITYPQYAVWALNNPVKKTDQLTNLISAYFTTSYTYKNRYTINFNTRTDYSNKFGASSNEKFLPSYSFSGRWDVAQDFFKNSKNVNMLAFRGSYGYQGNMLANQTPEVIMKTGGLDPVTGEYSSTIAYYPNPNLKWEKTGQVNAALDFSLFGSKLNGSFTYYHKKTVNAFVNAEVSDINGRTAYVVNSGTISNQGIEVALSFTPIDNALKGGKGFTWRVDPEIGQAINSLIGSKSVNVATFNSNTYLTYLNGSMVLDGKSINSFYSYKYAGLSPVNGKPLFYNDETTNGPKLKAMTSDQVFQYVMIPSGNRVPTLQGGLSNSLSYNGFSLSFNLSYSFGSTIRLMKLYESRYGGSSSISTAAPMPENNVSTELLNRWQKPGDEAFTNIPGLLNSLDYNVSRTHWSTGQPYVYATNMWQMYDSSDLRTASGNFVKIKTWSLRYALPTEQSKKLGLRMASISLAGTNLYTFASKKLNGQDPEQAGFSSSIQLSQRPSFSLGIDISL</sequence>
<evidence type="ECO:0000256" key="7">
    <source>
        <dbReference type="PROSITE-ProRule" id="PRU01360"/>
    </source>
</evidence>
<keyword evidence="3 7" id="KW-1134">Transmembrane beta strand</keyword>
<comment type="caution">
    <text evidence="10">The sequence shown here is derived from an EMBL/GenBank/DDBJ whole genome shotgun (WGS) entry which is preliminary data.</text>
</comment>
<dbReference type="GO" id="GO:0009279">
    <property type="term" value="C:cell outer membrane"/>
    <property type="evidence" value="ECO:0007669"/>
    <property type="project" value="UniProtKB-SubCell"/>
</dbReference>
<dbReference type="InterPro" id="IPR011662">
    <property type="entry name" value="Secretin/TonB_short_N"/>
</dbReference>
<dbReference type="PROSITE" id="PS52016">
    <property type="entry name" value="TONB_DEPENDENT_REC_3"/>
    <property type="match status" value="1"/>
</dbReference>
<evidence type="ECO:0000256" key="6">
    <source>
        <dbReference type="ARBA" id="ARBA00023237"/>
    </source>
</evidence>
<dbReference type="InterPro" id="IPR039426">
    <property type="entry name" value="TonB-dep_rcpt-like"/>
</dbReference>
<feature type="domain" description="Secretin/TonB short N-terminal" evidence="8">
    <location>
        <begin position="92"/>
        <end position="133"/>
    </location>
</feature>
<dbReference type="InterPro" id="IPR012910">
    <property type="entry name" value="Plug_dom"/>
</dbReference>
<keyword evidence="2 7" id="KW-0813">Transport</keyword>
<evidence type="ECO:0000256" key="5">
    <source>
        <dbReference type="ARBA" id="ARBA00023136"/>
    </source>
</evidence>
<reference evidence="10 11" key="1">
    <citation type="submission" date="2019-04" db="EMBL/GenBank/DDBJ databases">
        <title>Pedobacter sp. RP-1-16 sp. nov., isolated from Arctic soil.</title>
        <authorList>
            <person name="Dahal R.H."/>
            <person name="Kim D.-U."/>
        </authorList>
    </citation>
    <scope>NUCLEOTIDE SEQUENCE [LARGE SCALE GENOMIC DNA]</scope>
    <source>
        <strain evidence="10 11">RP-1-16</strain>
    </source>
</reference>
<keyword evidence="6 7" id="KW-0998">Cell outer membrane</keyword>
<name>A0A4U1G7L3_9SPHI</name>
<dbReference type="InterPro" id="IPR023997">
    <property type="entry name" value="TonB-dep_OMP_SusC/RagA_CS"/>
</dbReference>
<dbReference type="Pfam" id="PF07715">
    <property type="entry name" value="Plug"/>
    <property type="match status" value="1"/>
</dbReference>
<dbReference type="NCBIfam" id="TIGR04057">
    <property type="entry name" value="SusC_RagA_signa"/>
    <property type="match status" value="1"/>
</dbReference>
<dbReference type="Gene3D" id="2.60.40.1120">
    <property type="entry name" value="Carboxypeptidase-like, regulatory domain"/>
    <property type="match status" value="1"/>
</dbReference>
<dbReference type="SUPFAM" id="SSF49464">
    <property type="entry name" value="Carboxypeptidase regulatory domain-like"/>
    <property type="match status" value="1"/>
</dbReference>
<dbReference type="InterPro" id="IPR023996">
    <property type="entry name" value="TonB-dep_OMP_SusC/RagA"/>
</dbReference>
<accession>A0A4U1G7L3</accession>
<dbReference type="RefSeq" id="WP_136881288.1">
    <property type="nucleotide sequence ID" value="NZ_SWDX01000007.1"/>
</dbReference>
<dbReference type="InterPro" id="IPR008969">
    <property type="entry name" value="CarboxyPept-like_regulatory"/>
</dbReference>
<evidence type="ECO:0000256" key="1">
    <source>
        <dbReference type="ARBA" id="ARBA00004571"/>
    </source>
</evidence>
<dbReference type="AlphaFoldDB" id="A0A4U1G7L3"/>
<dbReference type="SUPFAM" id="SSF56935">
    <property type="entry name" value="Porins"/>
    <property type="match status" value="1"/>
</dbReference>
<evidence type="ECO:0000256" key="4">
    <source>
        <dbReference type="ARBA" id="ARBA00022692"/>
    </source>
</evidence>
<dbReference type="Gene3D" id="2.170.130.10">
    <property type="entry name" value="TonB-dependent receptor, plug domain"/>
    <property type="match status" value="1"/>
</dbReference>
<dbReference type="Pfam" id="PF13715">
    <property type="entry name" value="CarbopepD_reg_2"/>
    <property type="match status" value="1"/>
</dbReference>
<proteinExistence type="inferred from homology"/>
<comment type="similarity">
    <text evidence="7">Belongs to the TonB-dependent receptor family.</text>
</comment>
<evidence type="ECO:0000313" key="11">
    <source>
        <dbReference type="Proteomes" id="UP000309594"/>
    </source>
</evidence>
<feature type="domain" description="TonB-dependent receptor plug" evidence="9">
    <location>
        <begin position="240"/>
        <end position="367"/>
    </location>
</feature>
<comment type="subcellular location">
    <subcellularLocation>
        <location evidence="1 7">Cell outer membrane</location>
        <topology evidence="1 7">Multi-pass membrane protein</topology>
    </subcellularLocation>
</comment>
<protein>
    <submittedName>
        <fullName evidence="10">SusC/RagA family TonB-linked outer membrane protein</fullName>
    </submittedName>
</protein>
<evidence type="ECO:0000313" key="10">
    <source>
        <dbReference type="EMBL" id="TKC58573.1"/>
    </source>
</evidence>
<dbReference type="Proteomes" id="UP000309594">
    <property type="component" value="Unassembled WGS sequence"/>
</dbReference>
<dbReference type="InterPro" id="IPR037066">
    <property type="entry name" value="Plug_dom_sf"/>
</dbReference>
<keyword evidence="5 7" id="KW-0472">Membrane</keyword>
<dbReference type="EMBL" id="SWDX01000007">
    <property type="protein sequence ID" value="TKC58573.1"/>
    <property type="molecule type" value="Genomic_DNA"/>
</dbReference>
<gene>
    <name evidence="10" type="ORF">FBD94_18330</name>
</gene>
<evidence type="ECO:0000256" key="3">
    <source>
        <dbReference type="ARBA" id="ARBA00022452"/>
    </source>
</evidence>
<dbReference type="Pfam" id="PF07660">
    <property type="entry name" value="STN"/>
    <property type="match status" value="1"/>
</dbReference>
<dbReference type="InterPro" id="IPR036942">
    <property type="entry name" value="Beta-barrel_TonB_sf"/>
</dbReference>